<dbReference type="GO" id="GO:0019674">
    <property type="term" value="P:NAD+ metabolic process"/>
    <property type="evidence" value="ECO:0007669"/>
    <property type="project" value="InterPro"/>
</dbReference>
<dbReference type="Pfam" id="PF01513">
    <property type="entry name" value="NAD_kinase"/>
    <property type="match status" value="1"/>
</dbReference>
<evidence type="ECO:0000256" key="7">
    <source>
        <dbReference type="ARBA" id="ARBA00023027"/>
    </source>
</evidence>
<keyword evidence="5" id="KW-0067">ATP-binding</keyword>
<evidence type="ECO:0000256" key="1">
    <source>
        <dbReference type="ARBA" id="ARBA00010995"/>
    </source>
</evidence>
<dbReference type="Gene3D" id="3.40.50.10330">
    <property type="entry name" value="Probable inorganic polyphosphate/atp-NAD kinase, domain 1"/>
    <property type="match status" value="1"/>
</dbReference>
<feature type="region of interest" description="Disordered" evidence="8">
    <location>
        <begin position="401"/>
        <end position="422"/>
    </location>
</feature>
<dbReference type="HAMAP" id="MF_00361">
    <property type="entry name" value="NAD_kinase"/>
    <property type="match status" value="1"/>
</dbReference>
<evidence type="ECO:0000313" key="10">
    <source>
        <dbReference type="Proteomes" id="UP001438707"/>
    </source>
</evidence>
<dbReference type="InterPro" id="IPR016064">
    <property type="entry name" value="NAD/diacylglycerol_kinase_sf"/>
</dbReference>
<evidence type="ECO:0000256" key="8">
    <source>
        <dbReference type="SAM" id="MobiDB-lite"/>
    </source>
</evidence>
<keyword evidence="6" id="KW-0521">NADP</keyword>
<dbReference type="Gene3D" id="2.60.200.30">
    <property type="entry name" value="Probable inorganic polyphosphate/atp-NAD kinase, domain 2"/>
    <property type="match status" value="1"/>
</dbReference>
<dbReference type="InterPro" id="IPR017438">
    <property type="entry name" value="ATP-NAD_kinase_N"/>
</dbReference>
<keyword evidence="7" id="KW-0520">NAD</keyword>
<dbReference type="PANTHER" id="PTHR20275:SF6">
    <property type="entry name" value="NAD KINASE 2, CHLOROPLASTIC"/>
    <property type="match status" value="1"/>
</dbReference>
<keyword evidence="10" id="KW-1185">Reference proteome</keyword>
<name>A0AAW1R2D5_9CHLO</name>
<sequence>MHRLALRHCSKRAALHSSKLIPDHRLGLRDRLLRPTRRGYESQPPLTFRLPRSLRILSTSDKGAGPTIRSGRETGLVKGASVIWADSCSLSLQRRAGIYWENGRPGRAFLVKKANSKAAAEKLKEIAEWLIAQDVQVFVERGVHRNEMAEYQPFDPAKGEVDFCVTLGGDGTVLHLASLFVEDEPLPPVVSFAMGTLGFLTPFDVDDFATCLQRVLGANEKPVFCTLRTRRRCEVFWEGKLQRVHHVLNECLIDRGASPNMVTLEAFVDGHHITTVQADGLIMATPSGSTAYSMSAGGPMVAPSVPSTLLTPIAPHSLSFRPLVVPESSQIQILLPSSARAHARASFDGRHTMRMLKDSSVRCTTSSCALPMINLGRLDRDWYEGIVQKLKWNEPLRPGQQSTALQSLDFEPTGWSGEWPSD</sequence>
<dbReference type="GO" id="GO:0006741">
    <property type="term" value="P:NADP+ biosynthetic process"/>
    <property type="evidence" value="ECO:0007669"/>
    <property type="project" value="InterPro"/>
</dbReference>
<dbReference type="SUPFAM" id="SSF111331">
    <property type="entry name" value="NAD kinase/diacylglycerol kinase-like"/>
    <property type="match status" value="1"/>
</dbReference>
<dbReference type="Pfam" id="PF20143">
    <property type="entry name" value="NAD_kinase_C"/>
    <property type="match status" value="1"/>
</dbReference>
<evidence type="ECO:0000313" key="9">
    <source>
        <dbReference type="EMBL" id="KAK9827941.1"/>
    </source>
</evidence>
<keyword evidence="3" id="KW-0547">Nucleotide-binding</keyword>
<keyword evidence="4" id="KW-0418">Kinase</keyword>
<keyword evidence="2" id="KW-0808">Transferase</keyword>
<dbReference type="EMBL" id="JALJOS010000017">
    <property type="protein sequence ID" value="KAK9827941.1"/>
    <property type="molecule type" value="Genomic_DNA"/>
</dbReference>
<gene>
    <name evidence="9" type="ORF">WJX74_010593</name>
</gene>
<dbReference type="AlphaFoldDB" id="A0AAW1R2D5"/>
<dbReference type="GO" id="GO:0005524">
    <property type="term" value="F:ATP binding"/>
    <property type="evidence" value="ECO:0007669"/>
    <property type="project" value="UniProtKB-KW"/>
</dbReference>
<reference evidence="9 10" key="1">
    <citation type="journal article" date="2024" name="Nat. Commun.">
        <title>Phylogenomics reveals the evolutionary origins of lichenization in chlorophyte algae.</title>
        <authorList>
            <person name="Puginier C."/>
            <person name="Libourel C."/>
            <person name="Otte J."/>
            <person name="Skaloud P."/>
            <person name="Haon M."/>
            <person name="Grisel S."/>
            <person name="Petersen M."/>
            <person name="Berrin J.G."/>
            <person name="Delaux P.M."/>
            <person name="Dal Grande F."/>
            <person name="Keller J."/>
        </authorList>
    </citation>
    <scope>NUCLEOTIDE SEQUENCE [LARGE SCALE GENOMIC DNA]</scope>
    <source>
        <strain evidence="9 10">SAG 2145</strain>
    </source>
</reference>
<evidence type="ECO:0000256" key="3">
    <source>
        <dbReference type="ARBA" id="ARBA00022741"/>
    </source>
</evidence>
<protein>
    <submittedName>
        <fullName evidence="9">Uncharacterized protein</fullName>
    </submittedName>
</protein>
<dbReference type="GO" id="GO:0003951">
    <property type="term" value="F:NAD+ kinase activity"/>
    <property type="evidence" value="ECO:0007669"/>
    <property type="project" value="InterPro"/>
</dbReference>
<evidence type="ECO:0000256" key="5">
    <source>
        <dbReference type="ARBA" id="ARBA00022840"/>
    </source>
</evidence>
<comment type="caution">
    <text evidence="9">The sequence shown here is derived from an EMBL/GenBank/DDBJ whole genome shotgun (WGS) entry which is preliminary data.</text>
</comment>
<dbReference type="InterPro" id="IPR017437">
    <property type="entry name" value="ATP-NAD_kinase_PpnK-typ_C"/>
</dbReference>
<evidence type="ECO:0000256" key="2">
    <source>
        <dbReference type="ARBA" id="ARBA00022679"/>
    </source>
</evidence>
<dbReference type="Proteomes" id="UP001438707">
    <property type="component" value="Unassembled WGS sequence"/>
</dbReference>
<dbReference type="FunFam" id="2.60.200.30:FF:000009">
    <property type="entry name" value="Poly(P)/ATP NAD kinase"/>
    <property type="match status" value="1"/>
</dbReference>
<dbReference type="InterPro" id="IPR002504">
    <property type="entry name" value="NADK"/>
</dbReference>
<proteinExistence type="inferred from homology"/>
<comment type="similarity">
    <text evidence="1">Belongs to the NAD kinase family.</text>
</comment>
<evidence type="ECO:0000256" key="6">
    <source>
        <dbReference type="ARBA" id="ARBA00022857"/>
    </source>
</evidence>
<evidence type="ECO:0000256" key="4">
    <source>
        <dbReference type="ARBA" id="ARBA00022777"/>
    </source>
</evidence>
<dbReference type="PANTHER" id="PTHR20275">
    <property type="entry name" value="NAD KINASE"/>
    <property type="match status" value="1"/>
</dbReference>
<organism evidence="9 10">
    <name type="scientific">Apatococcus lobatus</name>
    <dbReference type="NCBI Taxonomy" id="904363"/>
    <lineage>
        <taxon>Eukaryota</taxon>
        <taxon>Viridiplantae</taxon>
        <taxon>Chlorophyta</taxon>
        <taxon>core chlorophytes</taxon>
        <taxon>Trebouxiophyceae</taxon>
        <taxon>Chlorellales</taxon>
        <taxon>Chlorellaceae</taxon>
        <taxon>Apatococcus</taxon>
    </lineage>
</organism>
<accession>A0AAW1R2D5</accession>